<feature type="compositionally biased region" description="Low complexity" evidence="1">
    <location>
        <begin position="235"/>
        <end position="260"/>
    </location>
</feature>
<evidence type="ECO:0000313" key="2">
    <source>
        <dbReference type="EMBL" id="CAJ1953756.1"/>
    </source>
</evidence>
<feature type="region of interest" description="Disordered" evidence="1">
    <location>
        <begin position="228"/>
        <end position="263"/>
    </location>
</feature>
<comment type="caution">
    <text evidence="2">The sequence shown here is derived from an EMBL/GenBank/DDBJ whole genome shotgun (WGS) entry which is preliminary data.</text>
</comment>
<organism evidence="2 3">
    <name type="scientific">Cylindrotheca closterium</name>
    <dbReference type="NCBI Taxonomy" id="2856"/>
    <lineage>
        <taxon>Eukaryota</taxon>
        <taxon>Sar</taxon>
        <taxon>Stramenopiles</taxon>
        <taxon>Ochrophyta</taxon>
        <taxon>Bacillariophyta</taxon>
        <taxon>Bacillariophyceae</taxon>
        <taxon>Bacillariophycidae</taxon>
        <taxon>Bacillariales</taxon>
        <taxon>Bacillariaceae</taxon>
        <taxon>Cylindrotheca</taxon>
    </lineage>
</organism>
<evidence type="ECO:0000313" key="3">
    <source>
        <dbReference type="Proteomes" id="UP001295423"/>
    </source>
</evidence>
<feature type="compositionally biased region" description="Basic and acidic residues" evidence="1">
    <location>
        <begin position="384"/>
        <end position="394"/>
    </location>
</feature>
<name>A0AAD2FW26_9STRA</name>
<proteinExistence type="predicted"/>
<reference evidence="2" key="1">
    <citation type="submission" date="2023-08" db="EMBL/GenBank/DDBJ databases">
        <authorList>
            <person name="Audoor S."/>
            <person name="Bilcke G."/>
        </authorList>
    </citation>
    <scope>NUCLEOTIDE SEQUENCE</scope>
</reference>
<feature type="region of interest" description="Disordered" evidence="1">
    <location>
        <begin position="374"/>
        <end position="395"/>
    </location>
</feature>
<feature type="compositionally biased region" description="Low complexity" evidence="1">
    <location>
        <begin position="374"/>
        <end position="383"/>
    </location>
</feature>
<keyword evidence="3" id="KW-1185">Reference proteome</keyword>
<protein>
    <submittedName>
        <fullName evidence="2">Uncharacterized protein</fullName>
    </submittedName>
</protein>
<accession>A0AAD2FW26</accession>
<gene>
    <name evidence="2" type="ORF">CYCCA115_LOCUS14358</name>
</gene>
<dbReference type="Proteomes" id="UP001295423">
    <property type="component" value="Unassembled WGS sequence"/>
</dbReference>
<feature type="region of interest" description="Disordered" evidence="1">
    <location>
        <begin position="281"/>
        <end position="309"/>
    </location>
</feature>
<dbReference type="AlphaFoldDB" id="A0AAD2FW26"/>
<evidence type="ECO:0000256" key="1">
    <source>
        <dbReference type="SAM" id="MobiDB-lite"/>
    </source>
</evidence>
<dbReference type="EMBL" id="CAKOGP040001836">
    <property type="protein sequence ID" value="CAJ1953756.1"/>
    <property type="molecule type" value="Genomic_DNA"/>
</dbReference>
<sequence length="411" mass="45083">MGLFSTLSTSDDGPQTSSVNIPTVVQLYTSKPILIDTTPMVNGYTAMTYQAIQVGAFKDEQEPKNRHQNPDLGVWNCRVNRETLLDSLLAKVTSHSRTYCWTVDLSDSTSVEPSISQLQGALVRYLIENPPPEDEQRTTSTTTLYQLQATQFGLAVEDKESNITAKNIGEATASIKTSIMICAIMPVEEQEVSESAYKTNQANALVIYHLRRFAAAINATLCFVEPEDAASENNPSSPMKESQQSQSKSQSQQQKESSQPAVSFDELSKLWKELALDKPIWETDDKENANDNDNTEGSPVSVATPIYGPGRHQEDFIESVLLRNAHYPGHWEASKDSLWVALPTARETPQAETGTDDGDDGWLSQLRESIASAASAAKPAIAPEETKAEEKASETQDVAVSDFFASLLKDP</sequence>